<reference evidence="3" key="1">
    <citation type="submission" date="2021-01" db="EMBL/GenBank/DDBJ databases">
        <title>Caligus Genome Assembly.</title>
        <authorList>
            <person name="Gallardo-Escarate C."/>
        </authorList>
    </citation>
    <scope>NUCLEOTIDE SEQUENCE [LARGE SCALE GENOMIC DNA]</scope>
</reference>
<accession>A0A7T8K1P5</accession>
<keyword evidence="3" id="KW-1185">Reference proteome</keyword>
<feature type="region of interest" description="Disordered" evidence="1">
    <location>
        <begin position="1"/>
        <end position="23"/>
    </location>
</feature>
<evidence type="ECO:0000313" key="3">
    <source>
        <dbReference type="Proteomes" id="UP000595437"/>
    </source>
</evidence>
<evidence type="ECO:0000256" key="1">
    <source>
        <dbReference type="SAM" id="MobiDB-lite"/>
    </source>
</evidence>
<feature type="region of interest" description="Disordered" evidence="1">
    <location>
        <begin position="150"/>
        <end position="207"/>
    </location>
</feature>
<feature type="non-terminal residue" evidence="2">
    <location>
        <position position="1"/>
    </location>
</feature>
<dbReference type="AlphaFoldDB" id="A0A7T8K1P5"/>
<feature type="compositionally biased region" description="Basic and acidic residues" evidence="1">
    <location>
        <begin position="299"/>
        <end position="314"/>
    </location>
</feature>
<gene>
    <name evidence="2" type="ORF">FKW44_017113</name>
</gene>
<organism evidence="2 3">
    <name type="scientific">Caligus rogercresseyi</name>
    <name type="common">Sea louse</name>
    <dbReference type="NCBI Taxonomy" id="217165"/>
    <lineage>
        <taxon>Eukaryota</taxon>
        <taxon>Metazoa</taxon>
        <taxon>Ecdysozoa</taxon>
        <taxon>Arthropoda</taxon>
        <taxon>Crustacea</taxon>
        <taxon>Multicrustacea</taxon>
        <taxon>Hexanauplia</taxon>
        <taxon>Copepoda</taxon>
        <taxon>Siphonostomatoida</taxon>
        <taxon>Caligidae</taxon>
        <taxon>Caligus</taxon>
    </lineage>
</organism>
<dbReference type="OrthoDB" id="193931at2759"/>
<evidence type="ECO:0000313" key="2">
    <source>
        <dbReference type="EMBL" id="QQP42444.1"/>
    </source>
</evidence>
<dbReference type="Proteomes" id="UP000595437">
    <property type="component" value="Chromosome 11"/>
</dbReference>
<name>A0A7T8K1P5_CALRO</name>
<feature type="region of interest" description="Disordered" evidence="1">
    <location>
        <begin position="267"/>
        <end position="314"/>
    </location>
</feature>
<sequence length="314" mass="34073">THTFTNTRTALDAAQEQGRRGSWDETGENALLHRGTPRLFTRCSGAVQQKKCDDISATYHLTEMSLSHSCSALEAPEDGALQEVYSEAAPLKAITSKIKFNSILPQTDLSLNLPLVGDQPLENFTVKNPHLLRPPDGLDSYFAHQGRRASDGGAYLIPPPPSSLQKEQEEASSSLAVPLLQPTSLRRRRSGGLQPVAEKSPDNPFSEVENRILDSGSWLSVGSLEAANYPPSTLRQRRTGLSTVMEGGKNASGLKDSLCLPYERFSPVRRSTESSSSSSTSPCSTGGGFHHRSTTPDPADIRALQEEYHSLQST</sequence>
<proteinExistence type="predicted"/>
<protein>
    <submittedName>
        <fullName evidence="2">LOC100168714</fullName>
    </submittedName>
</protein>
<feature type="compositionally biased region" description="Low complexity" evidence="1">
    <location>
        <begin position="273"/>
        <end position="284"/>
    </location>
</feature>
<dbReference type="EMBL" id="CP045900">
    <property type="protein sequence ID" value="QQP42444.1"/>
    <property type="molecule type" value="Genomic_DNA"/>
</dbReference>
<feature type="non-terminal residue" evidence="2">
    <location>
        <position position="314"/>
    </location>
</feature>